<feature type="coiled-coil region" evidence="1">
    <location>
        <begin position="516"/>
        <end position="589"/>
    </location>
</feature>
<feature type="region of interest" description="Disordered" evidence="2">
    <location>
        <begin position="336"/>
        <end position="363"/>
    </location>
</feature>
<dbReference type="AlphaFoldDB" id="A0A5J4WD90"/>
<sequence>MIENEERAEKEKRGEVIVDKDQLIYDELDDQMDEEELGEDPANLTAITERRKIQFLSLKGVAIVRLADDESRLYIEQLETGNFCRMYLTSSSVPINSLDTNQFNPVRIDIKMFPIQNVDAKTIKELRNRDASHVIDEYGEEEEDEAIVQQQEDEEAKKGETHIYETRIAKRELLMREVLDPNVKMADIKDTAAKPDNYSVSDILNYKSNVFGGNKSGIIDVNREVNEEILYTEEELRELKEKEEELRKRMAEIDRKKREEQERLEREEKLRQEDIVRRYVHKRNKKREPRYMASNDYNVISKDEIDKWYEDHQEERRLIEENALRQEQERIYKQLIEDEERKKREEENRKRLEEEKRKREEEEEIQKKIYEEYKKKKEEEERKKKEENEKRRQLELKRQQEAAVEKIKQQEKAKRQAEKDAKNKKRKEMGEDEDKGLDFLDIQKELEEIEKQKAILIQQYLDELKRIEDAYERQKEDEDFELESMILEEDRQRMTEEEAFMREFIVKEKEYTIGLNEEQIRQKIQYELMMKQLEEERLKMNEQERKQKEKEDKRRKIEDEARRWKQAELQRLADEKALQEAEEAEWRRQFEEEIKKQQELTNTSGQFAHRYQDKEKVRQIKELIEQRVRERRAQAEMVKNDINIAFETEEQEELKQKLWIKYLLQKSKKEQILDKIKNKESLSGINQPLIQEKRQIQQPEIIQITPEAYVEDFQSPLLLDIETLTQGKLKNERKLTSTGLSQILSEVEQLEIRRLKLKEIDLEKRKELEKQVGKQQIDNLQSPPIKPKQ</sequence>
<name>A0A5J4WD90_9EUKA</name>
<feature type="compositionally biased region" description="Polar residues" evidence="2">
    <location>
        <begin position="773"/>
        <end position="782"/>
    </location>
</feature>
<gene>
    <name evidence="3" type="ORF">EZS28_011519</name>
</gene>
<dbReference type="EMBL" id="SNRW01002387">
    <property type="protein sequence ID" value="KAA6392954.1"/>
    <property type="molecule type" value="Genomic_DNA"/>
</dbReference>
<organism evidence="3 4">
    <name type="scientific">Streblomastix strix</name>
    <dbReference type="NCBI Taxonomy" id="222440"/>
    <lineage>
        <taxon>Eukaryota</taxon>
        <taxon>Metamonada</taxon>
        <taxon>Preaxostyla</taxon>
        <taxon>Oxymonadida</taxon>
        <taxon>Streblomastigidae</taxon>
        <taxon>Streblomastix</taxon>
    </lineage>
</organism>
<protein>
    <submittedName>
        <fullName evidence="3">Uncharacterized protein</fullName>
    </submittedName>
</protein>
<feature type="region of interest" description="Disordered" evidence="2">
    <location>
        <begin position="768"/>
        <end position="789"/>
    </location>
</feature>
<accession>A0A5J4WD90</accession>
<comment type="caution">
    <text evidence="3">The sequence shown here is derived from an EMBL/GenBank/DDBJ whole genome shotgun (WGS) entry which is preliminary data.</text>
</comment>
<feature type="compositionally biased region" description="Basic and acidic residues" evidence="2">
    <location>
        <begin position="376"/>
        <end position="421"/>
    </location>
</feature>
<keyword evidence="1" id="KW-0175">Coiled coil</keyword>
<proteinExistence type="predicted"/>
<dbReference type="Proteomes" id="UP000324800">
    <property type="component" value="Unassembled WGS sequence"/>
</dbReference>
<feature type="coiled-coil region" evidence="1">
    <location>
        <begin position="222"/>
        <end position="273"/>
    </location>
</feature>
<evidence type="ECO:0000313" key="3">
    <source>
        <dbReference type="EMBL" id="KAA6392954.1"/>
    </source>
</evidence>
<feature type="region of interest" description="Disordered" evidence="2">
    <location>
        <begin position="376"/>
        <end position="434"/>
    </location>
</feature>
<evidence type="ECO:0000256" key="1">
    <source>
        <dbReference type="SAM" id="Coils"/>
    </source>
</evidence>
<evidence type="ECO:0000313" key="4">
    <source>
        <dbReference type="Proteomes" id="UP000324800"/>
    </source>
</evidence>
<reference evidence="3 4" key="1">
    <citation type="submission" date="2019-03" db="EMBL/GenBank/DDBJ databases">
        <title>Single cell metagenomics reveals metabolic interactions within the superorganism composed of flagellate Streblomastix strix and complex community of Bacteroidetes bacteria on its surface.</title>
        <authorList>
            <person name="Treitli S.C."/>
            <person name="Kolisko M."/>
            <person name="Husnik F."/>
            <person name="Keeling P."/>
            <person name="Hampl V."/>
        </authorList>
    </citation>
    <scope>NUCLEOTIDE SEQUENCE [LARGE SCALE GENOMIC DNA]</scope>
    <source>
        <strain evidence="3">ST1C</strain>
    </source>
</reference>
<evidence type="ECO:0000256" key="2">
    <source>
        <dbReference type="SAM" id="MobiDB-lite"/>
    </source>
</evidence>